<evidence type="ECO:0000259" key="4">
    <source>
        <dbReference type="Pfam" id="PF02449"/>
    </source>
</evidence>
<organism evidence="5 6">
    <name type="scientific">Candidatus Uhrbacteria bacterium GW2011_GWF2_39_13</name>
    <dbReference type="NCBI Taxonomy" id="1618995"/>
    <lineage>
        <taxon>Bacteria</taxon>
        <taxon>Candidatus Uhriibacteriota</taxon>
    </lineage>
</organism>
<feature type="region of interest" description="Disordered" evidence="3">
    <location>
        <begin position="513"/>
        <end position="532"/>
    </location>
</feature>
<dbReference type="GO" id="GO:0009341">
    <property type="term" value="C:beta-galactosidase complex"/>
    <property type="evidence" value="ECO:0007669"/>
    <property type="project" value="InterPro"/>
</dbReference>
<reference evidence="5 6" key="1">
    <citation type="journal article" date="2015" name="Nature">
        <title>rRNA introns, odd ribosomes, and small enigmatic genomes across a large radiation of phyla.</title>
        <authorList>
            <person name="Brown C.T."/>
            <person name="Hug L.A."/>
            <person name="Thomas B.C."/>
            <person name="Sharon I."/>
            <person name="Castelle C.J."/>
            <person name="Singh A."/>
            <person name="Wilkins M.J."/>
            <person name="Williams K.H."/>
            <person name="Banfield J.F."/>
        </authorList>
    </citation>
    <scope>NUCLEOTIDE SEQUENCE [LARGE SCALE GENOMIC DNA]</scope>
</reference>
<dbReference type="Pfam" id="PF02449">
    <property type="entry name" value="Glyco_hydro_42"/>
    <property type="match status" value="1"/>
</dbReference>
<dbReference type="Proteomes" id="UP000033935">
    <property type="component" value="Unassembled WGS sequence"/>
</dbReference>
<dbReference type="SUPFAM" id="SSF52317">
    <property type="entry name" value="Class I glutamine amidotransferase-like"/>
    <property type="match status" value="1"/>
</dbReference>
<evidence type="ECO:0000313" key="6">
    <source>
        <dbReference type="Proteomes" id="UP000033935"/>
    </source>
</evidence>
<evidence type="ECO:0000256" key="1">
    <source>
        <dbReference type="ARBA" id="ARBA00022801"/>
    </source>
</evidence>
<feature type="compositionally biased region" description="Polar residues" evidence="3">
    <location>
        <begin position="519"/>
        <end position="532"/>
    </location>
</feature>
<dbReference type="InterPro" id="IPR017853">
    <property type="entry name" value="GH"/>
</dbReference>
<dbReference type="InterPro" id="IPR013529">
    <property type="entry name" value="Glyco_hydro_42_N"/>
</dbReference>
<gene>
    <name evidence="5" type="ORF">UT30_C0008G0039</name>
</gene>
<evidence type="ECO:0000313" key="5">
    <source>
        <dbReference type="EMBL" id="KKR04417.1"/>
    </source>
</evidence>
<dbReference type="InterPro" id="IPR029062">
    <property type="entry name" value="Class_I_gatase-like"/>
</dbReference>
<comment type="caution">
    <text evidence="5">The sequence shown here is derived from an EMBL/GenBank/DDBJ whole genome shotgun (WGS) entry which is preliminary data.</text>
</comment>
<dbReference type="CDD" id="cd03143">
    <property type="entry name" value="A4_beta-galactosidase_middle_domain"/>
    <property type="match status" value="1"/>
</dbReference>
<accession>A0A0G0QRZ9</accession>
<dbReference type="GO" id="GO:0004565">
    <property type="term" value="F:beta-galactosidase activity"/>
    <property type="evidence" value="ECO:0007669"/>
    <property type="project" value="InterPro"/>
</dbReference>
<dbReference type="EMBL" id="LBWG01000008">
    <property type="protein sequence ID" value="KKR04417.1"/>
    <property type="molecule type" value="Genomic_DNA"/>
</dbReference>
<dbReference type="SUPFAM" id="SSF51445">
    <property type="entry name" value="(Trans)glycosidases"/>
    <property type="match status" value="1"/>
</dbReference>
<dbReference type="Gene3D" id="3.20.20.80">
    <property type="entry name" value="Glycosidases"/>
    <property type="match status" value="1"/>
</dbReference>
<keyword evidence="2" id="KW-0326">Glycosidase</keyword>
<evidence type="ECO:0000256" key="3">
    <source>
        <dbReference type="SAM" id="MobiDB-lite"/>
    </source>
</evidence>
<dbReference type="AlphaFoldDB" id="A0A0G0QRZ9"/>
<name>A0A0G0QRZ9_9BACT</name>
<dbReference type="GO" id="GO:0005975">
    <property type="term" value="P:carbohydrate metabolic process"/>
    <property type="evidence" value="ECO:0007669"/>
    <property type="project" value="InterPro"/>
</dbReference>
<sequence length="690" mass="80225">MITQQRNDWWKNEGIYLAGGWHPLAGRLRAGNALDNEEELYEWEYSEERIARLKLLGINLIVGQFDRGLSDTDQKEEQEKARQLAELCHKHNMKHGVYLANTVYFESMLKDYPDCEDWVVHTHDNRFVHYGGEQSWRWVACFNSPGWREHMKKQIEKAVNYVKTDLLHFDNLAVWPEPDSCHCRYCQEKFREFLRLRYPSENEQKKRFGFGGFETFRAPNFYLRFLNPWELERIKNPLMQEWIEFRCDTVTDYIKELSEYAKKVNPCIAIDSNGQSVWGVNQAFTHGINSTAQAKYVDIVWEENPDLRPDTDIDAIPRVTHKMRGMNLMRRLGKSVITAFKTDEEMSFNLTFSGNPGIYSRWGYAEPRKNALEEPGPGIQELSDFFNCHKNIYCGVKPLARIAVWRNQRSLALVNYDSHISACVMEHILFKRRIPFSIVQDEFITEEGLKDFDLLILPDAEYISETQLSVIFSFVKNGAALLVTEKSGAFNVDFRKRCNPAFAELFGGSFSGSSDSTEETANYDPNKQFSTAQKNGENITSTYGKGKCAYIGKIDYKYKPGVFQSKHNVHYNSIDSRYWKDPYNADEIVGMIEWLKTDLEPVKIYGHPEVRHDWVLFSDNSQGCLLMRCGELKGGVDMNFSILSGHIPKNSLLYLPEKKEPVKLSWQKNNCRHETILKSIMRHAIIKYEI</sequence>
<dbReference type="Gene3D" id="3.40.50.880">
    <property type="match status" value="1"/>
</dbReference>
<proteinExistence type="predicted"/>
<keyword evidence="1" id="KW-0378">Hydrolase</keyword>
<protein>
    <recommendedName>
        <fullName evidence="4">Glycoside hydrolase family 42 N-terminal domain-containing protein</fullName>
    </recommendedName>
</protein>
<feature type="domain" description="Glycoside hydrolase family 42 N-terminal" evidence="4">
    <location>
        <begin position="137"/>
        <end position="305"/>
    </location>
</feature>
<evidence type="ECO:0000256" key="2">
    <source>
        <dbReference type="ARBA" id="ARBA00023295"/>
    </source>
</evidence>